<evidence type="ECO:0000313" key="9">
    <source>
        <dbReference type="EMBL" id="CAG01334.1"/>
    </source>
</evidence>
<dbReference type="PANTHER" id="PTHR19858">
    <property type="entry name" value="WD40 REPEAT PROTEIN"/>
    <property type="match status" value="1"/>
</dbReference>
<dbReference type="GO" id="GO:0034388">
    <property type="term" value="C:Pwp2p-containing subcomplex of 90S preribosome"/>
    <property type="evidence" value="ECO:0007669"/>
    <property type="project" value="TreeGrafter"/>
</dbReference>
<feature type="repeat" description="WD" evidence="6">
    <location>
        <begin position="533"/>
        <end position="574"/>
    </location>
</feature>
<evidence type="ECO:0000256" key="7">
    <source>
        <dbReference type="SAM" id="MobiDB-lite"/>
    </source>
</evidence>
<dbReference type="EMBL" id="CAAE01014639">
    <property type="protein sequence ID" value="CAG01334.1"/>
    <property type="molecule type" value="Genomic_DNA"/>
</dbReference>
<evidence type="ECO:0000259" key="8">
    <source>
        <dbReference type="Pfam" id="PF04003"/>
    </source>
</evidence>
<evidence type="ECO:0000256" key="6">
    <source>
        <dbReference type="PROSITE-ProRule" id="PRU00221"/>
    </source>
</evidence>
<dbReference type="InterPro" id="IPR011047">
    <property type="entry name" value="Quinoprotein_ADH-like_sf"/>
</dbReference>
<dbReference type="PANTHER" id="PTHR19858:SF0">
    <property type="entry name" value="PERIODIC TRYPTOPHAN PROTEIN 2 HOMOLOG"/>
    <property type="match status" value="1"/>
</dbReference>
<sequence>MKFAYRFSNLLGAVYRRGNLSFSRDGNCVISPVGNRVSVFDLKNNTSETFPISTTKNITCVGVSPDGSVAIVVDEDGAALLVSLITRAILHHFHFHTPVSSVRFSPDGRKFVVTKGNVALMYHAPGKRREFNAFVLDKSYYGPYDETTCIDWTDDSRCFAVGSKDMSTWVFGAERWSNLIYYSLGGHKDVVVGCFFHKDSLDLYTVSQDGTLCVWESDTQPDALVLTQSQDKDRTGEGQEDGEAEVIRGKPGVPKDQERKSVRYKLISKYGASFYPANTGLMGKSDAYSRFQTLFQQRWRLQQPDRCCLPQTLPHSGHRLRLWNFPPARAARLQPDPLSEPVRPEDQLRGRQQLWRLDRLWLLRSNIHSHRFHPHAKLSVNQDVLLGKGQLLVWEWQSESYVFKQQGHLNNMASLAYSPDGQYIVTGGDDGKVKVWNSTSGLCFVTFTEHVSSVSSVTFTSSGFVVVSASLDGTVRAFDLHRYRNFRTLTSPQPAQFSSLAVDVSGELVSAGAQDSFEIFLWSMQTGRLLEVLGGHESPVSCLCFSPVQSVLASASWDRTIRLWDMADSWQVKETLHLTSDGTYAPCRPPQYHLYHPGHSVVLPSALAVAYRPDGQQLAVATLNGEISFWNPHTATQTGSVSGRHDLETGRKDTDKVTAKQLAKGKSFTSLCYSADGESVLAGGLSKFVCIYNIREQLLVKKFEISSNLSFDAMEEFLDRRKMTEFGSLALVDDGDVDGDGVHISLPGVRRGDMSSRHFRPEIRVSSLRFSPTGRSWAATTTEGLLIYSLDGTMVFDPYDLDLDVTPLSIRQQLRRQEWASAIILAFRLNEKDLKQEVLETVPHDQIGVICASLPGVYVEKLLGFVAACLEKSSHLQFYMMWAQNLLMLHGHNLKNRSAAILPTLQALQKSIQTHFDSLSKLCDFNMYNIRYAAALSRQRGLKRAAEDDECLSEDMSEASS</sequence>
<keyword evidence="3 6" id="KW-0853">WD repeat</keyword>
<keyword evidence="5" id="KW-0539">Nucleus</keyword>
<dbReference type="OrthoDB" id="3142434at2759"/>
<dbReference type="Pfam" id="PF00400">
    <property type="entry name" value="WD40"/>
    <property type="match status" value="4"/>
</dbReference>
<dbReference type="SMART" id="SM00320">
    <property type="entry name" value="WD40"/>
    <property type="match status" value="11"/>
</dbReference>
<dbReference type="FunFam" id="2.130.10.10:FF:000541">
    <property type="entry name" value="PWP2, small subunit processome component"/>
    <property type="match status" value="1"/>
</dbReference>
<reference evidence="9" key="1">
    <citation type="journal article" date="2004" name="Nature">
        <title>Genome duplication in the teleost fish Tetraodon nigroviridis reveals the early vertebrate proto-karyotype.</title>
        <authorList>
            <person name="Jaillon O."/>
            <person name="Aury J.-M."/>
            <person name="Brunet F."/>
            <person name="Petit J.-L."/>
            <person name="Stange-Thomann N."/>
            <person name="Mauceli E."/>
            <person name="Bouneau L."/>
            <person name="Fischer C."/>
            <person name="Ozouf-Costaz C."/>
            <person name="Bernot A."/>
            <person name="Nicaud S."/>
            <person name="Jaffe D."/>
            <person name="Fisher S."/>
            <person name="Lutfalla G."/>
            <person name="Dossat C."/>
            <person name="Segurens B."/>
            <person name="Dasilva C."/>
            <person name="Salanoubat M."/>
            <person name="Levy M."/>
            <person name="Boudet N."/>
            <person name="Castellano S."/>
            <person name="Anthouard V."/>
            <person name="Jubin C."/>
            <person name="Castelli V."/>
            <person name="Katinka M."/>
            <person name="Vacherie B."/>
            <person name="Biemont C."/>
            <person name="Skalli Z."/>
            <person name="Cattolico L."/>
            <person name="Poulain J."/>
            <person name="De Berardinis V."/>
            <person name="Cruaud C."/>
            <person name="Duprat S."/>
            <person name="Brottier P."/>
            <person name="Coutanceau J.-P."/>
            <person name="Gouzy J."/>
            <person name="Parra G."/>
            <person name="Lardier G."/>
            <person name="Chapple C."/>
            <person name="McKernan K.J."/>
            <person name="McEwan P."/>
            <person name="Bosak S."/>
            <person name="Kellis M."/>
            <person name="Volff J.-N."/>
            <person name="Guigo R."/>
            <person name="Zody M.C."/>
            <person name="Mesirov J."/>
            <person name="Lindblad-Toh K."/>
            <person name="Birren B."/>
            <person name="Nusbaum C."/>
            <person name="Kahn D."/>
            <person name="Robinson-Rechavi M."/>
            <person name="Laudet V."/>
            <person name="Schachter V."/>
            <person name="Quetier F."/>
            <person name="Saurin W."/>
            <person name="Scarpelli C."/>
            <person name="Wincker P."/>
            <person name="Lander E.S."/>
            <person name="Weissenbach J."/>
            <person name="Roest Crollius H."/>
        </authorList>
    </citation>
    <scope>NUCLEOTIDE SEQUENCE [LARGE SCALE GENOMIC DNA]</scope>
</reference>
<dbReference type="GO" id="GO:0032040">
    <property type="term" value="C:small-subunit processome"/>
    <property type="evidence" value="ECO:0007669"/>
    <property type="project" value="TreeGrafter"/>
</dbReference>
<protein>
    <submittedName>
        <fullName evidence="9">(spotted green pufferfish) hypothetical protein</fullName>
    </submittedName>
</protein>
<evidence type="ECO:0000256" key="5">
    <source>
        <dbReference type="ARBA" id="ARBA00023242"/>
    </source>
</evidence>
<dbReference type="AlphaFoldDB" id="Q4SDE8"/>
<accession>Q4SDE8</accession>
<dbReference type="KEGG" id="tng:GSTEN00020076G001"/>
<dbReference type="InterPro" id="IPR020472">
    <property type="entry name" value="WD40_PAC1"/>
</dbReference>
<feature type="non-terminal residue" evidence="9">
    <location>
        <position position="961"/>
    </location>
</feature>
<evidence type="ECO:0000256" key="1">
    <source>
        <dbReference type="ARBA" id="ARBA00004604"/>
    </source>
</evidence>
<dbReference type="SUPFAM" id="SSF50998">
    <property type="entry name" value="Quinoprotein alcohol dehydrogenase-like"/>
    <property type="match status" value="1"/>
</dbReference>
<dbReference type="PRINTS" id="PR00320">
    <property type="entry name" value="GPROTEINBRPT"/>
</dbReference>
<dbReference type="Gene3D" id="2.130.10.10">
    <property type="entry name" value="YVTN repeat-like/Quinoprotein amine dehydrogenase"/>
    <property type="match status" value="4"/>
</dbReference>
<feature type="repeat" description="WD" evidence="6">
    <location>
        <begin position="447"/>
        <end position="488"/>
    </location>
</feature>
<evidence type="ECO:0000256" key="2">
    <source>
        <dbReference type="ARBA" id="ARBA00010226"/>
    </source>
</evidence>
<proteinExistence type="inferred from homology"/>
<dbReference type="PROSITE" id="PS50082">
    <property type="entry name" value="WD_REPEATS_2"/>
    <property type="match status" value="4"/>
</dbReference>
<feature type="domain" description="Small-subunit processome Utp12" evidence="8">
    <location>
        <begin position="830"/>
        <end position="933"/>
    </location>
</feature>
<name>Q4SDE8_TETNG</name>
<feature type="repeat" description="WD" evidence="6">
    <location>
        <begin position="184"/>
        <end position="225"/>
    </location>
</feature>
<feature type="region of interest" description="Disordered" evidence="7">
    <location>
        <begin position="229"/>
        <end position="257"/>
    </location>
</feature>
<dbReference type="SUPFAM" id="SSF50978">
    <property type="entry name" value="WD40 repeat-like"/>
    <property type="match status" value="1"/>
</dbReference>
<dbReference type="InterPro" id="IPR015943">
    <property type="entry name" value="WD40/YVTN_repeat-like_dom_sf"/>
</dbReference>
<dbReference type="PROSITE" id="PS00678">
    <property type="entry name" value="WD_REPEATS_1"/>
    <property type="match status" value="1"/>
</dbReference>
<dbReference type="InterPro" id="IPR019775">
    <property type="entry name" value="WD40_repeat_CS"/>
</dbReference>
<evidence type="ECO:0000256" key="3">
    <source>
        <dbReference type="ARBA" id="ARBA00022574"/>
    </source>
</evidence>
<reference evidence="9" key="2">
    <citation type="submission" date="2004-02" db="EMBL/GenBank/DDBJ databases">
        <authorList>
            <consortium name="Genoscope"/>
            <consortium name="Whitehead Institute Centre for Genome Research"/>
        </authorList>
    </citation>
    <scope>NUCLEOTIDE SEQUENCE</scope>
</reference>
<dbReference type="PROSITE" id="PS50294">
    <property type="entry name" value="WD_REPEATS_REGION"/>
    <property type="match status" value="3"/>
</dbReference>
<dbReference type="InterPro" id="IPR027145">
    <property type="entry name" value="PWP2"/>
</dbReference>
<dbReference type="FunFam" id="2.130.10.10:FF:001231">
    <property type="entry name" value="PWP2, small subunit processome component"/>
    <property type="match status" value="1"/>
</dbReference>
<dbReference type="GO" id="GO:0000028">
    <property type="term" value="P:ribosomal small subunit assembly"/>
    <property type="evidence" value="ECO:0007669"/>
    <property type="project" value="TreeGrafter"/>
</dbReference>
<comment type="caution">
    <text evidence="9">The sequence shown here is derived from an EMBL/GenBank/DDBJ whole genome shotgun (WGS) entry which is preliminary data.</text>
</comment>
<dbReference type="CDD" id="cd00200">
    <property type="entry name" value="WD40"/>
    <property type="match status" value="1"/>
</dbReference>
<gene>
    <name evidence="9" type="ORF">GSTENG00020076001</name>
</gene>
<dbReference type="Pfam" id="PF04003">
    <property type="entry name" value="Utp12"/>
    <property type="match status" value="1"/>
</dbReference>
<dbReference type="InterPro" id="IPR007148">
    <property type="entry name" value="SSU_processome_Utp12"/>
</dbReference>
<keyword evidence="4" id="KW-0677">Repeat</keyword>
<organism evidence="9">
    <name type="scientific">Tetraodon nigroviridis</name>
    <name type="common">Spotted green pufferfish</name>
    <name type="synonym">Chelonodon nigroviridis</name>
    <dbReference type="NCBI Taxonomy" id="99883"/>
    <lineage>
        <taxon>Eukaryota</taxon>
        <taxon>Metazoa</taxon>
        <taxon>Chordata</taxon>
        <taxon>Craniata</taxon>
        <taxon>Vertebrata</taxon>
        <taxon>Euteleostomi</taxon>
        <taxon>Actinopterygii</taxon>
        <taxon>Neopterygii</taxon>
        <taxon>Teleostei</taxon>
        <taxon>Neoteleostei</taxon>
        <taxon>Acanthomorphata</taxon>
        <taxon>Eupercaria</taxon>
        <taxon>Tetraodontiformes</taxon>
        <taxon>Tetradontoidea</taxon>
        <taxon>Tetraodontidae</taxon>
        <taxon>Tetraodon</taxon>
    </lineage>
</organism>
<comment type="similarity">
    <text evidence="2">Belongs to the WD repeat PWP2 family.</text>
</comment>
<feature type="repeat" description="WD" evidence="6">
    <location>
        <begin position="405"/>
        <end position="446"/>
    </location>
</feature>
<dbReference type="InterPro" id="IPR001680">
    <property type="entry name" value="WD40_rpt"/>
</dbReference>
<evidence type="ECO:0000256" key="4">
    <source>
        <dbReference type="ARBA" id="ARBA00022737"/>
    </source>
</evidence>
<feature type="compositionally biased region" description="Basic and acidic residues" evidence="7">
    <location>
        <begin position="245"/>
        <end position="257"/>
    </location>
</feature>
<comment type="subcellular location">
    <subcellularLocation>
        <location evidence="1">Nucleus</location>
        <location evidence="1">Nucleolus</location>
    </subcellularLocation>
</comment>
<dbReference type="GO" id="GO:0000462">
    <property type="term" value="P:maturation of SSU-rRNA from tricistronic rRNA transcript (SSU-rRNA, 5.8S rRNA, LSU-rRNA)"/>
    <property type="evidence" value="ECO:0007669"/>
    <property type="project" value="TreeGrafter"/>
</dbReference>
<dbReference type="InterPro" id="IPR036322">
    <property type="entry name" value="WD40_repeat_dom_sf"/>
</dbReference>
<dbReference type="SUPFAM" id="SSF69322">
    <property type="entry name" value="Tricorn protease domain 2"/>
    <property type="match status" value="1"/>
</dbReference>